<dbReference type="PROSITE" id="PS50227">
    <property type="entry name" value="G_PROTEIN_RECEP_F2_3"/>
    <property type="match status" value="1"/>
</dbReference>
<dbReference type="GO" id="GO:0007166">
    <property type="term" value="P:cell surface receptor signaling pathway"/>
    <property type="evidence" value="ECO:0007669"/>
    <property type="project" value="InterPro"/>
</dbReference>
<sequence length="972" mass="110117">MTKLFLLLLYIIQNNPYATVTEISTSLLAGGSEIHSRFNLTVLVIKVEFECRIKVQHSLTMTFKNNISRSHCSYCQCSAGNNVSCYKFDINKNRTTVCQNCQKIPFVISCSYCSNPFYSKDLSNASKVETGESIKVPSLECVKCQCSRSGNFGCNYINKDRCYDVSACSLMFDRLRNGTSRAKYVCSNCLFDGQPKSPYSTWMVLIHGLNISCSCGHTGDVSCKSTKPMFIGGIEIARTCRNCSNSETLNEEFRNRGCSIRGVNLTHNSCQFISKDSTYHCFQCACYMGQLKCLLPQRWGTRMYPCVGRECLEIYGDPWTSNRCSNPVEWNRCPRGHSFNWTTEFCNITCNNGKKSYTELKERWCAPLGMPEPCQQCPDRRKFFVKYKDLVQRCRDSLQYTWKDQICDTREDCPDGSDEENCEKYNCRYNEDRNGIVWPPTEVNTVAYLPCNRVEKGPDFQGELSRKCDFSNQNQTIWGSTTFCECDRSNVPKFVKPASMVCNITTLDHLLNSMKALQNHGNGSPHLRSHVMEAEKILQTMFDLCKDEVPENGHSLRNTEQSGTEDSSPANRSSTKKPVLKRPFLFINVGAGIYSKQYKSILQAAYSLLAIQVPCKERASQSFWWIFGNATKHFKVDSLLTPYSHAVSLGSKRNWFGVSELQMQETFQSMILSNNGSLPVMLVPQKKLITGIPVRSNLDRLEEILSGISIAFLALGLLAFQMIRKKTMKIRIHQNLLLVFMLSFLVLKIPLWFVPALPEKSTAGCFVVSLSSYFFTLCTLSWMMVEGINIVILVVFVFQHHKNKLFKLYLLIGYGFPLVLTALFGSIFTNSFQNADFCTALGGDHIWLLKGPLTLMLVINVILLLMIISAISKASKRSKSWKNTKRTSSSMKTFLVLVPLLGLPFILAPFVEYNKYIAYAFVLMNSLSGFYLFIGHVLMDPAIKDQISRQTRRFGGQSLSGADKTDSTNHKQ</sequence>
<dbReference type="EnsemblMetazoa" id="CLYHEMT001410.1">
    <property type="protein sequence ID" value="CLYHEMP001410.1"/>
    <property type="gene ID" value="CLYHEMG001410"/>
</dbReference>
<dbReference type="Pfam" id="PF00002">
    <property type="entry name" value="7tm_2"/>
    <property type="match status" value="1"/>
</dbReference>
<dbReference type="Gene3D" id="4.10.400.10">
    <property type="entry name" value="Low-density Lipoprotein Receptor"/>
    <property type="match status" value="1"/>
</dbReference>
<dbReference type="PROSITE" id="PS50261">
    <property type="entry name" value="G_PROTEIN_RECEP_F2_4"/>
    <property type="match status" value="1"/>
</dbReference>
<keyword evidence="2 9" id="KW-0812">Transmembrane</keyword>
<comment type="subcellular location">
    <subcellularLocation>
        <location evidence="1">Membrane</location>
        <topology evidence="1">Multi-pass membrane protein</topology>
    </subcellularLocation>
</comment>
<evidence type="ECO:0000256" key="4">
    <source>
        <dbReference type="ARBA" id="ARBA00022989"/>
    </source>
</evidence>
<dbReference type="InterPro" id="IPR001879">
    <property type="entry name" value="GPCR_2_extracellular_dom"/>
</dbReference>
<feature type="compositionally biased region" description="Basic and acidic residues" evidence="8">
    <location>
        <begin position="963"/>
        <end position="972"/>
    </location>
</feature>
<dbReference type="RefSeq" id="XP_066919969.1">
    <property type="nucleotide sequence ID" value="XM_067063868.1"/>
</dbReference>
<keyword evidence="14" id="KW-1185">Reference proteome</keyword>
<feature type="disulfide bond" evidence="7">
    <location>
        <begin position="407"/>
        <end position="422"/>
    </location>
</feature>
<feature type="region of interest" description="Disordered" evidence="8">
    <location>
        <begin position="953"/>
        <end position="972"/>
    </location>
</feature>
<feature type="transmembrane region" description="Helical" evidence="9">
    <location>
        <begin position="808"/>
        <end position="832"/>
    </location>
</feature>
<evidence type="ECO:0000313" key="13">
    <source>
        <dbReference type="EnsemblMetazoa" id="CLYHEMP001410.1"/>
    </source>
</evidence>
<feature type="chain" id="PRO_5029887978" evidence="10">
    <location>
        <begin position="21"/>
        <end position="972"/>
    </location>
</feature>
<evidence type="ECO:0000256" key="10">
    <source>
        <dbReference type="SAM" id="SignalP"/>
    </source>
</evidence>
<dbReference type="AlphaFoldDB" id="A0A7M5V0F4"/>
<dbReference type="OrthoDB" id="5967113at2759"/>
<accession>A0A7M5V0F4</accession>
<dbReference type="PANTHER" id="PTHR12011:SF347">
    <property type="entry name" value="FI21270P1-RELATED"/>
    <property type="match status" value="1"/>
</dbReference>
<dbReference type="InterPro" id="IPR017981">
    <property type="entry name" value="GPCR_2-like_7TM"/>
</dbReference>
<proteinExistence type="predicted"/>
<feature type="transmembrane region" description="Helical" evidence="9">
    <location>
        <begin position="852"/>
        <end position="872"/>
    </location>
</feature>
<evidence type="ECO:0000259" key="12">
    <source>
        <dbReference type="PROSITE" id="PS50261"/>
    </source>
</evidence>
<keyword evidence="5 9" id="KW-0472">Membrane</keyword>
<evidence type="ECO:0000256" key="1">
    <source>
        <dbReference type="ARBA" id="ARBA00004141"/>
    </source>
</evidence>
<dbReference type="GeneID" id="136807268"/>
<feature type="transmembrane region" description="Helical" evidence="9">
    <location>
        <begin position="917"/>
        <end position="939"/>
    </location>
</feature>
<dbReference type="GO" id="GO:0004930">
    <property type="term" value="F:G protein-coupled receptor activity"/>
    <property type="evidence" value="ECO:0007669"/>
    <property type="project" value="InterPro"/>
</dbReference>
<dbReference type="GO" id="GO:0005886">
    <property type="term" value="C:plasma membrane"/>
    <property type="evidence" value="ECO:0007669"/>
    <property type="project" value="TreeGrafter"/>
</dbReference>
<dbReference type="InterPro" id="IPR036055">
    <property type="entry name" value="LDL_receptor-like_sf"/>
</dbReference>
<feature type="signal peptide" evidence="10">
    <location>
        <begin position="1"/>
        <end position="20"/>
    </location>
</feature>
<feature type="domain" description="G-protein coupled receptors family 2 profile 2" evidence="12">
    <location>
        <begin position="698"/>
        <end position="940"/>
    </location>
</feature>
<feature type="transmembrane region" description="Helical" evidence="9">
    <location>
        <begin position="773"/>
        <end position="796"/>
    </location>
</feature>
<dbReference type="InterPro" id="IPR000832">
    <property type="entry name" value="GPCR_2_secretin-like"/>
</dbReference>
<feature type="compositionally biased region" description="Polar residues" evidence="8">
    <location>
        <begin position="555"/>
        <end position="573"/>
    </location>
</feature>
<keyword evidence="4 9" id="KW-1133">Transmembrane helix</keyword>
<evidence type="ECO:0000256" key="8">
    <source>
        <dbReference type="SAM" id="MobiDB-lite"/>
    </source>
</evidence>
<name>A0A7M5V0F4_9CNID</name>
<evidence type="ECO:0000256" key="5">
    <source>
        <dbReference type="ARBA" id="ARBA00023136"/>
    </source>
</evidence>
<feature type="domain" description="G-protein coupled receptors family 2 profile 1" evidence="11">
    <location>
        <begin position="393"/>
        <end position="490"/>
    </location>
</feature>
<evidence type="ECO:0000313" key="14">
    <source>
        <dbReference type="Proteomes" id="UP000594262"/>
    </source>
</evidence>
<evidence type="ECO:0000256" key="3">
    <source>
        <dbReference type="ARBA" id="ARBA00022729"/>
    </source>
</evidence>
<protein>
    <submittedName>
        <fullName evidence="13">Uncharacterized protein</fullName>
    </submittedName>
</protein>
<evidence type="ECO:0000259" key="11">
    <source>
        <dbReference type="PROSITE" id="PS50227"/>
    </source>
</evidence>
<dbReference type="CDD" id="cd00112">
    <property type="entry name" value="LDLa"/>
    <property type="match status" value="1"/>
</dbReference>
<dbReference type="CDD" id="cd13952">
    <property type="entry name" value="7tm_classB"/>
    <property type="match status" value="1"/>
</dbReference>
<dbReference type="PROSITE" id="PS50068">
    <property type="entry name" value="LDLRA_2"/>
    <property type="match status" value="1"/>
</dbReference>
<dbReference type="PRINTS" id="PR00249">
    <property type="entry name" value="GPCRSECRETIN"/>
</dbReference>
<dbReference type="SUPFAM" id="SSF57424">
    <property type="entry name" value="LDL receptor-like module"/>
    <property type="match status" value="1"/>
</dbReference>
<comment type="caution">
    <text evidence="7">Lacks conserved residue(s) required for the propagation of feature annotation.</text>
</comment>
<reference evidence="13" key="1">
    <citation type="submission" date="2021-01" db="UniProtKB">
        <authorList>
            <consortium name="EnsemblMetazoa"/>
        </authorList>
    </citation>
    <scope>IDENTIFICATION</scope>
</reference>
<feature type="transmembrane region" description="Helical" evidence="9">
    <location>
        <begin position="704"/>
        <end position="723"/>
    </location>
</feature>
<feature type="transmembrane region" description="Helical" evidence="9">
    <location>
        <begin position="735"/>
        <end position="753"/>
    </location>
</feature>
<dbReference type="Proteomes" id="UP000594262">
    <property type="component" value="Unplaced"/>
</dbReference>
<feature type="region of interest" description="Disordered" evidence="8">
    <location>
        <begin position="553"/>
        <end position="576"/>
    </location>
</feature>
<keyword evidence="3 10" id="KW-0732">Signal</keyword>
<dbReference type="SUPFAM" id="SSF81321">
    <property type="entry name" value="Family A G protein-coupled receptor-like"/>
    <property type="match status" value="1"/>
</dbReference>
<evidence type="ECO:0000256" key="9">
    <source>
        <dbReference type="SAM" id="Phobius"/>
    </source>
</evidence>
<evidence type="ECO:0000256" key="7">
    <source>
        <dbReference type="PROSITE-ProRule" id="PRU00124"/>
    </source>
</evidence>
<dbReference type="Gene3D" id="1.20.1070.10">
    <property type="entry name" value="Rhodopsin 7-helix transmembrane proteins"/>
    <property type="match status" value="1"/>
</dbReference>
<evidence type="ECO:0000256" key="2">
    <source>
        <dbReference type="ARBA" id="ARBA00022692"/>
    </source>
</evidence>
<keyword evidence="6 7" id="KW-1015">Disulfide bond</keyword>
<dbReference type="InterPro" id="IPR002172">
    <property type="entry name" value="LDrepeatLR_classA_rpt"/>
</dbReference>
<feature type="transmembrane region" description="Helical" evidence="9">
    <location>
        <begin position="893"/>
        <end position="911"/>
    </location>
</feature>
<evidence type="ECO:0000256" key="6">
    <source>
        <dbReference type="ARBA" id="ARBA00023157"/>
    </source>
</evidence>
<dbReference type="PANTHER" id="PTHR12011">
    <property type="entry name" value="ADHESION G-PROTEIN COUPLED RECEPTOR"/>
    <property type="match status" value="1"/>
</dbReference>
<organism evidence="13 14">
    <name type="scientific">Clytia hemisphaerica</name>
    <dbReference type="NCBI Taxonomy" id="252671"/>
    <lineage>
        <taxon>Eukaryota</taxon>
        <taxon>Metazoa</taxon>
        <taxon>Cnidaria</taxon>
        <taxon>Hydrozoa</taxon>
        <taxon>Hydroidolina</taxon>
        <taxon>Leptothecata</taxon>
        <taxon>Obeliida</taxon>
        <taxon>Clytiidae</taxon>
        <taxon>Clytia</taxon>
    </lineage>
</organism>